<proteinExistence type="predicted"/>
<reference evidence="1 2" key="1">
    <citation type="journal article" date="2019" name="Genome Biol. Evol.">
        <title>Insights into the evolution of the New World diploid cottons (Gossypium, subgenus Houzingenia) based on genome sequencing.</title>
        <authorList>
            <person name="Grover C.E."/>
            <person name="Arick M.A. 2nd"/>
            <person name="Thrash A."/>
            <person name="Conover J.L."/>
            <person name="Sanders W.S."/>
            <person name="Peterson D.G."/>
            <person name="Frelichowski J.E."/>
            <person name="Scheffler J.A."/>
            <person name="Scheffler B.E."/>
            <person name="Wendel J.F."/>
        </authorList>
    </citation>
    <scope>NUCLEOTIDE SEQUENCE [LARGE SCALE GENOMIC DNA]</scope>
    <source>
        <strain evidence="1">185</strain>
        <tissue evidence="1">Leaf</tissue>
    </source>
</reference>
<comment type="caution">
    <text evidence="1">The sequence shown here is derived from an EMBL/GenBank/DDBJ whole genome shotgun (WGS) entry which is preliminary data.</text>
</comment>
<dbReference type="Proteomes" id="UP000593577">
    <property type="component" value="Unassembled WGS sequence"/>
</dbReference>
<evidence type="ECO:0000313" key="1">
    <source>
        <dbReference type="EMBL" id="MBA0677275.1"/>
    </source>
</evidence>
<dbReference type="EMBL" id="JABFAA010000002">
    <property type="protein sequence ID" value="MBA0677275.1"/>
    <property type="molecule type" value="Genomic_DNA"/>
</dbReference>
<gene>
    <name evidence="1" type="ORF">Goari_018693</name>
</gene>
<protein>
    <submittedName>
        <fullName evidence="1">Uncharacterized protein</fullName>
    </submittedName>
</protein>
<evidence type="ECO:0000313" key="2">
    <source>
        <dbReference type="Proteomes" id="UP000593577"/>
    </source>
</evidence>
<name>A0A7J8WQE4_GOSAI</name>
<dbReference type="AlphaFoldDB" id="A0A7J8WQE4"/>
<accession>A0A7J8WQE4</accession>
<sequence>MYKIPTGLCRRAIRQRQRRKLVKKGLIQPWDHRGCEGLQIHSVEEIFPVVNGSEETEKAVNELEKEMWQRFYGTGFWRSPSQRECDSPIIK</sequence>
<keyword evidence="2" id="KW-1185">Reference proteome</keyword>
<organism evidence="1 2">
    <name type="scientific">Gossypium aridum</name>
    <name type="common">American cotton</name>
    <name type="synonym">Erioxylum aridum</name>
    <dbReference type="NCBI Taxonomy" id="34290"/>
    <lineage>
        <taxon>Eukaryota</taxon>
        <taxon>Viridiplantae</taxon>
        <taxon>Streptophyta</taxon>
        <taxon>Embryophyta</taxon>
        <taxon>Tracheophyta</taxon>
        <taxon>Spermatophyta</taxon>
        <taxon>Magnoliopsida</taxon>
        <taxon>eudicotyledons</taxon>
        <taxon>Gunneridae</taxon>
        <taxon>Pentapetalae</taxon>
        <taxon>rosids</taxon>
        <taxon>malvids</taxon>
        <taxon>Malvales</taxon>
        <taxon>Malvaceae</taxon>
        <taxon>Malvoideae</taxon>
        <taxon>Gossypium</taxon>
    </lineage>
</organism>
<dbReference type="PANTHER" id="PTHR33264:SF8">
    <property type="entry name" value="EXPRESSED PROTEIN"/>
    <property type="match status" value="1"/>
</dbReference>
<dbReference type="PANTHER" id="PTHR33264">
    <property type="entry name" value="EXPRESSED PROTEIN"/>
    <property type="match status" value="1"/>
</dbReference>